<sequence length="280" mass="33012">MHDIEQVIQTTKPDAGRPQAGTAKKLKKKDYERELHTLQVKLCHLQDWVKRTGARIIIVFEGRDAAGKGGTIKAITERVSPRVFRVVALPAPTDRQKSQMFIQRYIEHFPAAGEIVIFDRSWYNRAGVERVMGFCSDAEYRRFLDLCPRIERFIVDGGTQLIKFWLEVGKQEQKRRFLARIEDPLRQWKLSSMDLESYERWYAFSKARDAMLAATDTDDAPWHIVRSDDKRRARLNCITHLLRLIPYREQKHDAVMLPKRSRDDAYDDTLRNRRFVTERY</sequence>
<dbReference type="InterPro" id="IPR027417">
    <property type="entry name" value="P-loop_NTPase"/>
</dbReference>
<comment type="subunit">
    <text evidence="6">Homotetramer.</text>
</comment>
<dbReference type="SUPFAM" id="SSF52540">
    <property type="entry name" value="P-loop containing nucleoside triphosphate hydrolases"/>
    <property type="match status" value="1"/>
</dbReference>
<evidence type="ECO:0000256" key="5">
    <source>
        <dbReference type="ARBA" id="ARBA00024500"/>
    </source>
</evidence>
<proteinExistence type="inferred from homology"/>
<evidence type="ECO:0000256" key="2">
    <source>
        <dbReference type="ARBA" id="ARBA00022679"/>
    </source>
</evidence>
<dbReference type="InterPro" id="IPR016898">
    <property type="entry name" value="Polyphosphate_phosphotransfera"/>
</dbReference>
<comment type="catalytic activity">
    <reaction evidence="5">
        <text>[phosphate](n) + ATP = [phosphate](n+1) + ADP</text>
        <dbReference type="Rhea" id="RHEA:19573"/>
        <dbReference type="Rhea" id="RHEA-COMP:9859"/>
        <dbReference type="Rhea" id="RHEA-COMP:14280"/>
        <dbReference type="ChEBI" id="CHEBI:16838"/>
        <dbReference type="ChEBI" id="CHEBI:30616"/>
        <dbReference type="ChEBI" id="CHEBI:456216"/>
    </reaction>
    <physiologicalReaction direction="right-to-left" evidence="5">
        <dbReference type="Rhea" id="RHEA:19575"/>
    </physiologicalReaction>
</comment>
<protein>
    <recommendedName>
        <fullName evidence="6">ADP/GDP-polyphosphate phosphotransferase</fullName>
        <ecNumber evidence="6">2.7.4.-</ecNumber>
    </recommendedName>
    <alternativeName>
        <fullName evidence="6">Polyphosphate kinase PPK2</fullName>
    </alternativeName>
</protein>
<evidence type="ECO:0000256" key="7">
    <source>
        <dbReference type="SAM" id="MobiDB-lite"/>
    </source>
</evidence>
<evidence type="ECO:0000256" key="1">
    <source>
        <dbReference type="ARBA" id="ARBA00009924"/>
    </source>
</evidence>
<keyword evidence="3 6" id="KW-0418">Kinase</keyword>
<accession>A0AAX3WL03</accession>
<dbReference type="Proteomes" id="UP001223720">
    <property type="component" value="Chromosome"/>
</dbReference>
<comment type="similarity">
    <text evidence="1 6">Belongs to the polyphosphate kinase 2 (PPK2) family. Class I subfamily.</text>
</comment>
<dbReference type="Gene3D" id="3.40.50.300">
    <property type="entry name" value="P-loop containing nucleotide triphosphate hydrolases"/>
    <property type="match status" value="1"/>
</dbReference>
<dbReference type="GO" id="GO:0008976">
    <property type="term" value="F:polyphosphate kinase activity"/>
    <property type="evidence" value="ECO:0007669"/>
    <property type="project" value="UniProtKB-UniRule"/>
</dbReference>
<comment type="function">
    <text evidence="6">Uses inorganic polyphosphate (polyP) as a donor to convert GDP to GTP or ADP to ATP.</text>
</comment>
<evidence type="ECO:0000256" key="4">
    <source>
        <dbReference type="ARBA" id="ARBA00023310"/>
    </source>
</evidence>
<dbReference type="NCBIfam" id="TIGR03707">
    <property type="entry name" value="PPK2_P_aer"/>
    <property type="match status" value="1"/>
</dbReference>
<feature type="region of interest" description="Disordered" evidence="7">
    <location>
        <begin position="1"/>
        <end position="26"/>
    </location>
</feature>
<organism evidence="9 10">
    <name type="scientific">Methylorubrum extorquens</name>
    <name type="common">Methylobacterium dichloromethanicum</name>
    <name type="synonym">Methylobacterium extorquens</name>
    <dbReference type="NCBI Taxonomy" id="408"/>
    <lineage>
        <taxon>Bacteria</taxon>
        <taxon>Pseudomonadati</taxon>
        <taxon>Pseudomonadota</taxon>
        <taxon>Alphaproteobacteria</taxon>
        <taxon>Hyphomicrobiales</taxon>
        <taxon>Methylobacteriaceae</taxon>
        <taxon>Methylorubrum</taxon>
    </lineage>
</organism>
<dbReference type="AlphaFoldDB" id="A0AAX3WL03"/>
<reference evidence="9" key="1">
    <citation type="journal article" date="2022" name="Biotechnol. Bioprocess Eng.">
        <title>Pan-genome Analysis Reveals Comparative Genomic Features of Central Metabolic Pathways in Methylorubrum extorquens.</title>
        <authorList>
            <person name="Lee G.M."/>
            <person name="Scott-Nevros Z.K."/>
            <person name="Lee S.-M."/>
            <person name="Kim D."/>
        </authorList>
    </citation>
    <scope>NUCLEOTIDE SEQUENCE</scope>
    <source>
        <strain evidence="9">ATCC 55366</strain>
    </source>
</reference>
<dbReference type="InterPro" id="IPR022486">
    <property type="entry name" value="PPK2_PA0141"/>
</dbReference>
<evidence type="ECO:0000313" key="9">
    <source>
        <dbReference type="EMBL" id="WHQ71216.1"/>
    </source>
</evidence>
<dbReference type="PANTHER" id="PTHR34383">
    <property type="entry name" value="POLYPHOSPHATE:AMP PHOSPHOTRANSFERASE-RELATED"/>
    <property type="match status" value="1"/>
</dbReference>
<feature type="domain" description="Polyphosphate kinase-2-related" evidence="8">
    <location>
        <begin position="26"/>
        <end position="252"/>
    </location>
</feature>
<dbReference type="PANTHER" id="PTHR34383:SF1">
    <property type="entry name" value="ADP-POLYPHOSPHATE PHOSPHOTRANSFERASE"/>
    <property type="match status" value="1"/>
</dbReference>
<keyword evidence="4" id="KW-0066">ATP synthesis</keyword>
<dbReference type="EMBL" id="CP073633">
    <property type="protein sequence ID" value="WHQ71216.1"/>
    <property type="molecule type" value="Genomic_DNA"/>
</dbReference>
<dbReference type="EC" id="2.7.4.-" evidence="6"/>
<name>A0AAX3WL03_METEX</name>
<keyword evidence="2 6" id="KW-0808">Transferase</keyword>
<dbReference type="GO" id="GO:0006754">
    <property type="term" value="P:ATP biosynthetic process"/>
    <property type="evidence" value="ECO:0007669"/>
    <property type="project" value="UniProtKB-KW"/>
</dbReference>
<gene>
    <name evidence="9" type="primary">ppk2</name>
    <name evidence="9" type="ORF">KEC54_06490</name>
</gene>
<evidence type="ECO:0000259" key="8">
    <source>
        <dbReference type="Pfam" id="PF03976"/>
    </source>
</evidence>
<dbReference type="RefSeq" id="WP_056115497.1">
    <property type="nucleotide sequence ID" value="NZ_CP073633.1"/>
</dbReference>
<dbReference type="PIRSF" id="PIRSF028756">
    <property type="entry name" value="PPK2_prd"/>
    <property type="match status" value="1"/>
</dbReference>
<dbReference type="InterPro" id="IPR022488">
    <property type="entry name" value="PPK2-related"/>
</dbReference>
<evidence type="ECO:0000256" key="6">
    <source>
        <dbReference type="RuleBase" id="RU369062"/>
    </source>
</evidence>
<dbReference type="Pfam" id="PF03976">
    <property type="entry name" value="PPK2"/>
    <property type="match status" value="1"/>
</dbReference>
<evidence type="ECO:0000313" key="10">
    <source>
        <dbReference type="Proteomes" id="UP001223720"/>
    </source>
</evidence>
<evidence type="ECO:0000256" key="3">
    <source>
        <dbReference type="ARBA" id="ARBA00022777"/>
    </source>
</evidence>